<name>A0A291M3K7_9RHOB</name>
<dbReference type="InterPro" id="IPR005119">
    <property type="entry name" value="LysR_subst-bd"/>
</dbReference>
<dbReference type="PRINTS" id="PR00039">
    <property type="entry name" value="HTHLYSR"/>
</dbReference>
<dbReference type="FunFam" id="1.10.10.10:FF:000001">
    <property type="entry name" value="LysR family transcriptional regulator"/>
    <property type="match status" value="1"/>
</dbReference>
<evidence type="ECO:0000313" key="6">
    <source>
        <dbReference type="EMBL" id="ATI43437.1"/>
    </source>
</evidence>
<accession>A0A291M3K7</accession>
<reference evidence="6 7" key="1">
    <citation type="submission" date="2017-05" db="EMBL/GenBank/DDBJ databases">
        <title>Comparative genomic and metabolic analysis of manganese-oxidizing mechanisms in Celeribater manganoxidans DY25T: its adaption to the environment of polymetallic nodule.</title>
        <authorList>
            <person name="Wang X."/>
        </authorList>
    </citation>
    <scope>NUCLEOTIDE SEQUENCE [LARGE SCALE GENOMIC DNA]</scope>
    <source>
        <strain evidence="6 7">DY25</strain>
    </source>
</reference>
<dbReference type="KEGG" id="cmag:CBW24_11855"/>
<dbReference type="InterPro" id="IPR036390">
    <property type="entry name" value="WH_DNA-bd_sf"/>
</dbReference>
<dbReference type="PROSITE" id="PS50931">
    <property type="entry name" value="HTH_LYSR"/>
    <property type="match status" value="1"/>
</dbReference>
<dbReference type="GO" id="GO:0003677">
    <property type="term" value="F:DNA binding"/>
    <property type="evidence" value="ECO:0007669"/>
    <property type="project" value="UniProtKB-KW"/>
</dbReference>
<dbReference type="Pfam" id="PF03466">
    <property type="entry name" value="LysR_substrate"/>
    <property type="match status" value="1"/>
</dbReference>
<evidence type="ECO:0000256" key="1">
    <source>
        <dbReference type="ARBA" id="ARBA00009437"/>
    </source>
</evidence>
<dbReference type="SUPFAM" id="SSF53850">
    <property type="entry name" value="Periplasmic binding protein-like II"/>
    <property type="match status" value="1"/>
</dbReference>
<evidence type="ECO:0000259" key="5">
    <source>
        <dbReference type="PROSITE" id="PS50931"/>
    </source>
</evidence>
<keyword evidence="7" id="KW-1185">Reference proteome</keyword>
<sequence>MPRNLDLTALRSFVTVADAGGVTRAAGALNLTQSAVSMQLKRLEEGLGLSLLDRSTRTMTLTPEGDQLAGYARRMLALNDEALGRLTSQDFTGEILLGVPHDIVYPCIPRVLKSFSAAYPRMQVQLVSSYTRSLREGFSRGDIDMILTTEDGVGDGGETLTEVPLIWVGAPEGQAWKQRPLRLAFEQFCIFRPSVQQALDAAGIPWEMAVQSDSTRTVEATVSADLAVHALIEGMEPPYIERIHHQGALPDLRQIRINLYTSELAGNEARRALADMIRTTYRNSLPERPRMVAQAG</sequence>
<dbReference type="OrthoDB" id="8097684at2"/>
<dbReference type="PANTHER" id="PTHR30579:SF7">
    <property type="entry name" value="HTH-TYPE TRANSCRIPTIONAL REGULATOR LRHA-RELATED"/>
    <property type="match status" value="1"/>
</dbReference>
<dbReference type="Proteomes" id="UP000219050">
    <property type="component" value="Chromosome"/>
</dbReference>
<evidence type="ECO:0000256" key="3">
    <source>
        <dbReference type="ARBA" id="ARBA00023125"/>
    </source>
</evidence>
<keyword evidence="3" id="KW-0238">DNA-binding</keyword>
<dbReference type="GO" id="GO:0003700">
    <property type="term" value="F:DNA-binding transcription factor activity"/>
    <property type="evidence" value="ECO:0007669"/>
    <property type="project" value="InterPro"/>
</dbReference>
<dbReference type="Pfam" id="PF00126">
    <property type="entry name" value="HTH_1"/>
    <property type="match status" value="1"/>
</dbReference>
<dbReference type="RefSeq" id="WP_088664807.1">
    <property type="nucleotide sequence ID" value="NZ_CP021404.1"/>
</dbReference>
<evidence type="ECO:0000256" key="2">
    <source>
        <dbReference type="ARBA" id="ARBA00023015"/>
    </source>
</evidence>
<dbReference type="PANTHER" id="PTHR30579">
    <property type="entry name" value="TRANSCRIPTIONAL REGULATOR"/>
    <property type="match status" value="1"/>
</dbReference>
<dbReference type="EMBL" id="CP021404">
    <property type="protein sequence ID" value="ATI43437.1"/>
    <property type="molecule type" value="Genomic_DNA"/>
</dbReference>
<organism evidence="6 7">
    <name type="scientific">Pacificitalea manganoxidans</name>
    <dbReference type="NCBI Taxonomy" id="1411902"/>
    <lineage>
        <taxon>Bacteria</taxon>
        <taxon>Pseudomonadati</taxon>
        <taxon>Pseudomonadota</taxon>
        <taxon>Alphaproteobacteria</taxon>
        <taxon>Rhodobacterales</taxon>
        <taxon>Paracoccaceae</taxon>
        <taxon>Pacificitalea</taxon>
    </lineage>
</organism>
<keyword evidence="2" id="KW-0805">Transcription regulation</keyword>
<dbReference type="Gene3D" id="3.40.190.10">
    <property type="entry name" value="Periplasmic binding protein-like II"/>
    <property type="match status" value="2"/>
</dbReference>
<keyword evidence="4" id="KW-0804">Transcription</keyword>
<gene>
    <name evidence="6" type="ORF">CBW24_11855</name>
</gene>
<protein>
    <submittedName>
        <fullName evidence="6">LysR family transcriptional regulator</fullName>
    </submittedName>
</protein>
<dbReference type="Gene3D" id="1.10.10.10">
    <property type="entry name" value="Winged helix-like DNA-binding domain superfamily/Winged helix DNA-binding domain"/>
    <property type="match status" value="1"/>
</dbReference>
<dbReference type="InterPro" id="IPR050176">
    <property type="entry name" value="LTTR"/>
</dbReference>
<evidence type="ECO:0000313" key="7">
    <source>
        <dbReference type="Proteomes" id="UP000219050"/>
    </source>
</evidence>
<dbReference type="SUPFAM" id="SSF46785">
    <property type="entry name" value="Winged helix' DNA-binding domain"/>
    <property type="match status" value="1"/>
</dbReference>
<comment type="similarity">
    <text evidence="1">Belongs to the LysR transcriptional regulatory family.</text>
</comment>
<feature type="domain" description="HTH lysR-type" evidence="5">
    <location>
        <begin position="5"/>
        <end position="62"/>
    </location>
</feature>
<dbReference type="AlphaFoldDB" id="A0A291M3K7"/>
<dbReference type="InterPro" id="IPR000847">
    <property type="entry name" value="LysR_HTH_N"/>
</dbReference>
<proteinExistence type="inferred from homology"/>
<dbReference type="InterPro" id="IPR036388">
    <property type="entry name" value="WH-like_DNA-bd_sf"/>
</dbReference>
<evidence type="ECO:0000256" key="4">
    <source>
        <dbReference type="ARBA" id="ARBA00023163"/>
    </source>
</evidence>